<dbReference type="EMBL" id="JAHUTJ010074775">
    <property type="protein sequence ID" value="MED6293740.1"/>
    <property type="molecule type" value="Genomic_DNA"/>
</dbReference>
<gene>
    <name evidence="2" type="ORF">CHARACLAT_013724</name>
</gene>
<protein>
    <submittedName>
        <fullName evidence="2">Uncharacterized protein</fullName>
    </submittedName>
</protein>
<dbReference type="Proteomes" id="UP001352852">
    <property type="component" value="Unassembled WGS sequence"/>
</dbReference>
<keyword evidence="3" id="KW-1185">Reference proteome</keyword>
<accession>A0ABU7F3T4</accession>
<name>A0ABU7F3T4_9TELE</name>
<comment type="caution">
    <text evidence="2">The sequence shown here is derived from an EMBL/GenBank/DDBJ whole genome shotgun (WGS) entry which is preliminary data.</text>
</comment>
<proteinExistence type="predicted"/>
<feature type="region of interest" description="Disordered" evidence="1">
    <location>
        <begin position="38"/>
        <end position="61"/>
    </location>
</feature>
<evidence type="ECO:0000313" key="3">
    <source>
        <dbReference type="Proteomes" id="UP001352852"/>
    </source>
</evidence>
<sequence length="87" mass="9171">MTVSESVSTCLVLSAGLGICWTSSLKWSNIFSTQWDESERPESAVPMPPPQAPATGLPPNQIGTGLLALSVDLLGTDRRFGTPGDPE</sequence>
<evidence type="ECO:0000256" key="1">
    <source>
        <dbReference type="SAM" id="MobiDB-lite"/>
    </source>
</evidence>
<evidence type="ECO:0000313" key="2">
    <source>
        <dbReference type="EMBL" id="MED6293740.1"/>
    </source>
</evidence>
<organism evidence="2 3">
    <name type="scientific">Characodon lateralis</name>
    <dbReference type="NCBI Taxonomy" id="208331"/>
    <lineage>
        <taxon>Eukaryota</taxon>
        <taxon>Metazoa</taxon>
        <taxon>Chordata</taxon>
        <taxon>Craniata</taxon>
        <taxon>Vertebrata</taxon>
        <taxon>Euteleostomi</taxon>
        <taxon>Actinopterygii</taxon>
        <taxon>Neopterygii</taxon>
        <taxon>Teleostei</taxon>
        <taxon>Neoteleostei</taxon>
        <taxon>Acanthomorphata</taxon>
        <taxon>Ovalentaria</taxon>
        <taxon>Atherinomorphae</taxon>
        <taxon>Cyprinodontiformes</taxon>
        <taxon>Goodeidae</taxon>
        <taxon>Characodon</taxon>
    </lineage>
</organism>
<reference evidence="2 3" key="1">
    <citation type="submission" date="2021-06" db="EMBL/GenBank/DDBJ databases">
        <authorList>
            <person name="Palmer J.M."/>
        </authorList>
    </citation>
    <scope>NUCLEOTIDE SEQUENCE [LARGE SCALE GENOMIC DNA]</scope>
    <source>
        <strain evidence="2 3">CL_MEX2019</strain>
        <tissue evidence="2">Muscle</tissue>
    </source>
</reference>